<accession>A0A0A9D571</accession>
<reference evidence="1" key="1">
    <citation type="submission" date="2014-09" db="EMBL/GenBank/DDBJ databases">
        <authorList>
            <person name="Magalhaes I.L.F."/>
            <person name="Oliveira U."/>
            <person name="Santos F.R."/>
            <person name="Vidigal T.H.D.A."/>
            <person name="Brescovit A.D."/>
            <person name="Santos A.J."/>
        </authorList>
    </citation>
    <scope>NUCLEOTIDE SEQUENCE</scope>
    <source>
        <tissue evidence="1">Shoot tissue taken approximately 20 cm above the soil surface</tissue>
    </source>
</reference>
<dbReference type="AlphaFoldDB" id="A0A0A9D571"/>
<evidence type="ECO:0000313" key="1">
    <source>
        <dbReference type="EMBL" id="JAD83729.1"/>
    </source>
</evidence>
<sequence length="52" mass="5733">MNLSASLLAHSNGIKVLARSVHSCLIKGPHRGKIMMLPLSLLLEGNKRRKQN</sequence>
<name>A0A0A9D571_ARUDO</name>
<protein>
    <submittedName>
        <fullName evidence="1">Uncharacterized protein</fullName>
    </submittedName>
</protein>
<proteinExistence type="predicted"/>
<dbReference type="EMBL" id="GBRH01214166">
    <property type="protein sequence ID" value="JAD83729.1"/>
    <property type="molecule type" value="Transcribed_RNA"/>
</dbReference>
<reference evidence="1" key="2">
    <citation type="journal article" date="2015" name="Data Brief">
        <title>Shoot transcriptome of the giant reed, Arundo donax.</title>
        <authorList>
            <person name="Barrero R.A."/>
            <person name="Guerrero F.D."/>
            <person name="Moolhuijzen P."/>
            <person name="Goolsby J.A."/>
            <person name="Tidwell J."/>
            <person name="Bellgard S.E."/>
            <person name="Bellgard M.I."/>
        </authorList>
    </citation>
    <scope>NUCLEOTIDE SEQUENCE</scope>
    <source>
        <tissue evidence="1">Shoot tissue taken approximately 20 cm above the soil surface</tissue>
    </source>
</reference>
<organism evidence="1">
    <name type="scientific">Arundo donax</name>
    <name type="common">Giant reed</name>
    <name type="synonym">Donax arundinaceus</name>
    <dbReference type="NCBI Taxonomy" id="35708"/>
    <lineage>
        <taxon>Eukaryota</taxon>
        <taxon>Viridiplantae</taxon>
        <taxon>Streptophyta</taxon>
        <taxon>Embryophyta</taxon>
        <taxon>Tracheophyta</taxon>
        <taxon>Spermatophyta</taxon>
        <taxon>Magnoliopsida</taxon>
        <taxon>Liliopsida</taxon>
        <taxon>Poales</taxon>
        <taxon>Poaceae</taxon>
        <taxon>PACMAD clade</taxon>
        <taxon>Arundinoideae</taxon>
        <taxon>Arundineae</taxon>
        <taxon>Arundo</taxon>
    </lineage>
</organism>